<keyword evidence="1" id="KW-0812">Transmembrane</keyword>
<dbReference type="AlphaFoldDB" id="A0YCN9"/>
<evidence type="ECO:0000313" key="3">
    <source>
        <dbReference type="Proteomes" id="UP000004931"/>
    </source>
</evidence>
<sequence>MDGLHVFFMVLVKSTYAVILVSMIATATADEKLISIDGREILLSEDGRWVYISDDRLVTAADGRQVRLKANGSWEYTGDVRSYQPEEAADRKFVGDRLLSISLVDIVIESVRGKKSESHKNSRKKTRSVFHLNFSLDREAETSVTLPMALGDFSVSDTDGREYTVAKVTAETTRVSAGEEAFVSVIVDGSPHWWTTKSMILTIKKKALGSGRRIVLTRAMSTAKKNNVGSF</sequence>
<dbReference type="EMBL" id="AAVT01000003">
    <property type="protein sequence ID" value="EAW31558.1"/>
    <property type="molecule type" value="Genomic_DNA"/>
</dbReference>
<dbReference type="OrthoDB" id="9838345at2"/>
<feature type="transmembrane region" description="Helical" evidence="1">
    <location>
        <begin position="6"/>
        <end position="29"/>
    </location>
</feature>
<protein>
    <submittedName>
        <fullName evidence="2">Uncharacterized protein</fullName>
    </submittedName>
</protein>
<evidence type="ECO:0000256" key="1">
    <source>
        <dbReference type="SAM" id="Phobius"/>
    </source>
</evidence>
<gene>
    <name evidence="2" type="ORF">GP2143_08409</name>
</gene>
<dbReference type="Proteomes" id="UP000004931">
    <property type="component" value="Unassembled WGS sequence"/>
</dbReference>
<comment type="caution">
    <text evidence="2">The sequence shown here is derived from an EMBL/GenBank/DDBJ whole genome shotgun (WGS) entry which is preliminary data.</text>
</comment>
<reference evidence="2 3" key="1">
    <citation type="journal article" date="2010" name="J. Bacteriol.">
        <title>Genome sequence of the oligotrophic marine Gammaproteobacterium HTCC2143, isolated from the Oregon Coast.</title>
        <authorList>
            <person name="Oh H.M."/>
            <person name="Kang I."/>
            <person name="Ferriera S."/>
            <person name="Giovannoni S.J."/>
            <person name="Cho J.C."/>
        </authorList>
    </citation>
    <scope>NUCLEOTIDE SEQUENCE [LARGE SCALE GENOMIC DNA]</scope>
    <source>
        <strain evidence="2 3">HTCC2143</strain>
    </source>
</reference>
<dbReference type="STRING" id="247633.GP2143_08409"/>
<keyword evidence="3" id="KW-1185">Reference proteome</keyword>
<keyword evidence="1" id="KW-1133">Transmembrane helix</keyword>
<accession>A0YCN9</accession>
<evidence type="ECO:0000313" key="2">
    <source>
        <dbReference type="EMBL" id="EAW31558.1"/>
    </source>
</evidence>
<proteinExistence type="predicted"/>
<name>A0YCN9_9GAMM</name>
<keyword evidence="1" id="KW-0472">Membrane</keyword>
<organism evidence="2 3">
    <name type="scientific">marine gamma proteobacterium HTCC2143</name>
    <dbReference type="NCBI Taxonomy" id="247633"/>
    <lineage>
        <taxon>Bacteria</taxon>
        <taxon>Pseudomonadati</taxon>
        <taxon>Pseudomonadota</taxon>
        <taxon>Gammaproteobacteria</taxon>
        <taxon>Cellvibrionales</taxon>
        <taxon>Spongiibacteraceae</taxon>
        <taxon>BD1-7 clade</taxon>
    </lineage>
</organism>